<evidence type="ECO:0000256" key="6">
    <source>
        <dbReference type="ARBA" id="ARBA00022490"/>
    </source>
</evidence>
<dbReference type="Pfam" id="PF10224">
    <property type="entry name" value="DUF2205"/>
    <property type="match status" value="1"/>
</dbReference>
<evidence type="ECO:0000256" key="10">
    <source>
        <dbReference type="SAM" id="Coils"/>
    </source>
</evidence>
<protein>
    <submittedName>
        <fullName evidence="12">Short coiled-coil protein</fullName>
    </submittedName>
</protein>
<dbReference type="GO" id="GO:0005802">
    <property type="term" value="C:trans-Golgi network"/>
    <property type="evidence" value="ECO:0007669"/>
    <property type="project" value="TreeGrafter"/>
</dbReference>
<dbReference type="WBParaSite" id="MCU_006075-RA">
    <property type="protein sequence ID" value="MCU_006075-RA"/>
    <property type="gene ID" value="MCU_006075"/>
</dbReference>
<evidence type="ECO:0000256" key="2">
    <source>
        <dbReference type="ARBA" id="ARBA00004255"/>
    </source>
</evidence>
<sequence length="138" mass="15139">MVDGESQSVQGCLRPLDSRDVDSDLSDVDREEKQRLIKQVLELQHTLADLSQRVEAVKEENVNLRSENQILGQYIEKLMATSSIFQSSSPPPQGCRDGNRSGHSSLSSSAMAPYPPGGVTTSFHYEEGSELVSEDDIA</sequence>
<feature type="region of interest" description="Disordered" evidence="11">
    <location>
        <begin position="1"/>
        <end position="31"/>
    </location>
</feature>
<dbReference type="GO" id="GO:0005829">
    <property type="term" value="C:cytosol"/>
    <property type="evidence" value="ECO:0007669"/>
    <property type="project" value="UniProtKB-SubCell"/>
</dbReference>
<evidence type="ECO:0000256" key="9">
    <source>
        <dbReference type="ARBA" id="ARBA00023136"/>
    </source>
</evidence>
<evidence type="ECO:0000256" key="4">
    <source>
        <dbReference type="ARBA" id="ARBA00004601"/>
    </source>
</evidence>
<reference evidence="12" key="1">
    <citation type="submission" date="2019-11" db="UniProtKB">
        <authorList>
            <consortium name="WormBaseParasite"/>
        </authorList>
    </citation>
    <scope>IDENTIFICATION</scope>
</reference>
<comment type="similarity">
    <text evidence="5">Belongs to the SCOC family.</text>
</comment>
<evidence type="ECO:0000313" key="12">
    <source>
        <dbReference type="WBParaSite" id="MCU_006075-RA"/>
    </source>
</evidence>
<comment type="function">
    <text evidence="1">Positive regulator of amino acid starvation-induced autophagy.</text>
</comment>
<evidence type="ECO:0000256" key="1">
    <source>
        <dbReference type="ARBA" id="ARBA00002743"/>
    </source>
</evidence>
<dbReference type="GO" id="GO:0000139">
    <property type="term" value="C:Golgi membrane"/>
    <property type="evidence" value="ECO:0007669"/>
    <property type="project" value="UniProtKB-SubCell"/>
</dbReference>
<dbReference type="PANTHER" id="PTHR21614">
    <property type="entry name" value="SHORT COILED COIL PROTEIN"/>
    <property type="match status" value="1"/>
</dbReference>
<name>A0A5K3F790_MESCO</name>
<comment type="subcellular location">
    <subcellularLocation>
        <location evidence="3">Cytoplasm</location>
        <location evidence="3">Cytosol</location>
    </subcellularLocation>
    <subcellularLocation>
        <location evidence="2">Golgi apparatus membrane</location>
        <topology evidence="2">Peripheral membrane protein</topology>
        <orientation evidence="2">Cytoplasmic side</orientation>
    </subcellularLocation>
    <subcellularLocation>
        <location evidence="4">Golgi apparatus</location>
        <location evidence="4">trans-Golgi network</location>
    </subcellularLocation>
</comment>
<evidence type="ECO:0000256" key="5">
    <source>
        <dbReference type="ARBA" id="ARBA00010880"/>
    </source>
</evidence>
<feature type="coiled-coil region" evidence="10">
    <location>
        <begin position="33"/>
        <end position="67"/>
    </location>
</feature>
<keyword evidence="8 10" id="KW-0175">Coiled coil</keyword>
<feature type="compositionally biased region" description="Polar residues" evidence="11">
    <location>
        <begin position="1"/>
        <end position="10"/>
    </location>
</feature>
<keyword evidence="7" id="KW-0333">Golgi apparatus</keyword>
<dbReference type="Gene3D" id="1.20.5.170">
    <property type="match status" value="1"/>
</dbReference>
<accession>A0A5K3F790</accession>
<dbReference type="InterPro" id="IPR019357">
    <property type="entry name" value="SCOC"/>
</dbReference>
<feature type="compositionally biased region" description="Acidic residues" evidence="11">
    <location>
        <begin position="128"/>
        <end position="138"/>
    </location>
</feature>
<proteinExistence type="inferred from homology"/>
<evidence type="ECO:0000256" key="3">
    <source>
        <dbReference type="ARBA" id="ARBA00004514"/>
    </source>
</evidence>
<organism evidence="12">
    <name type="scientific">Mesocestoides corti</name>
    <name type="common">Flatworm</name>
    <dbReference type="NCBI Taxonomy" id="53468"/>
    <lineage>
        <taxon>Eukaryota</taxon>
        <taxon>Metazoa</taxon>
        <taxon>Spiralia</taxon>
        <taxon>Lophotrochozoa</taxon>
        <taxon>Platyhelminthes</taxon>
        <taxon>Cestoda</taxon>
        <taxon>Eucestoda</taxon>
        <taxon>Cyclophyllidea</taxon>
        <taxon>Mesocestoididae</taxon>
        <taxon>Mesocestoides</taxon>
    </lineage>
</organism>
<evidence type="ECO:0000256" key="11">
    <source>
        <dbReference type="SAM" id="MobiDB-lite"/>
    </source>
</evidence>
<evidence type="ECO:0000256" key="7">
    <source>
        <dbReference type="ARBA" id="ARBA00023034"/>
    </source>
</evidence>
<feature type="compositionally biased region" description="Basic and acidic residues" evidence="11">
    <location>
        <begin position="16"/>
        <end position="31"/>
    </location>
</feature>
<feature type="region of interest" description="Disordered" evidence="11">
    <location>
        <begin position="83"/>
        <end position="138"/>
    </location>
</feature>
<dbReference type="AlphaFoldDB" id="A0A5K3F790"/>
<keyword evidence="6" id="KW-0963">Cytoplasm</keyword>
<dbReference type="PANTHER" id="PTHR21614:SF0">
    <property type="entry name" value="GEO08385P1"/>
    <property type="match status" value="1"/>
</dbReference>
<evidence type="ECO:0000256" key="8">
    <source>
        <dbReference type="ARBA" id="ARBA00023054"/>
    </source>
</evidence>
<keyword evidence="9" id="KW-0472">Membrane</keyword>